<gene>
    <name evidence="1" type="ORF">HYC85_024486</name>
</gene>
<sequence length="104" mass="11709">MSELYDTRSHYTSCTHLDPICEPRIASIISQNDVCCSYFTCPSPNSSSEMVFITPAMFDRHINLAGSTIFLLKVFDVALHFLKTRCDCLLFGNCVDVCIAECDR</sequence>
<protein>
    <submittedName>
        <fullName evidence="1">Uncharacterized protein</fullName>
    </submittedName>
</protein>
<reference evidence="2" key="1">
    <citation type="journal article" date="2020" name="Nat. Commun.">
        <title>Genome assembly of wild tea tree DASZ reveals pedigree and selection history of tea varieties.</title>
        <authorList>
            <person name="Zhang W."/>
            <person name="Zhang Y."/>
            <person name="Qiu H."/>
            <person name="Guo Y."/>
            <person name="Wan H."/>
            <person name="Zhang X."/>
            <person name="Scossa F."/>
            <person name="Alseekh S."/>
            <person name="Zhang Q."/>
            <person name="Wang P."/>
            <person name="Xu L."/>
            <person name="Schmidt M.H."/>
            <person name="Jia X."/>
            <person name="Li D."/>
            <person name="Zhu A."/>
            <person name="Guo F."/>
            <person name="Chen W."/>
            <person name="Ni D."/>
            <person name="Usadel B."/>
            <person name="Fernie A.R."/>
            <person name="Wen W."/>
        </authorList>
    </citation>
    <scope>NUCLEOTIDE SEQUENCE [LARGE SCALE GENOMIC DNA]</scope>
    <source>
        <strain evidence="2">cv. G240</strain>
    </source>
</reference>
<organism evidence="1 2">
    <name type="scientific">Camellia sinensis</name>
    <name type="common">Tea plant</name>
    <name type="synonym">Thea sinensis</name>
    <dbReference type="NCBI Taxonomy" id="4442"/>
    <lineage>
        <taxon>Eukaryota</taxon>
        <taxon>Viridiplantae</taxon>
        <taxon>Streptophyta</taxon>
        <taxon>Embryophyta</taxon>
        <taxon>Tracheophyta</taxon>
        <taxon>Spermatophyta</taxon>
        <taxon>Magnoliopsida</taxon>
        <taxon>eudicotyledons</taxon>
        <taxon>Gunneridae</taxon>
        <taxon>Pentapetalae</taxon>
        <taxon>asterids</taxon>
        <taxon>Ericales</taxon>
        <taxon>Theaceae</taxon>
        <taxon>Camellia</taxon>
    </lineage>
</organism>
<proteinExistence type="predicted"/>
<comment type="caution">
    <text evidence="1">The sequence shown here is derived from an EMBL/GenBank/DDBJ whole genome shotgun (WGS) entry which is preliminary data.</text>
</comment>
<name>A0A7J7G887_CAMSI</name>
<evidence type="ECO:0000313" key="1">
    <source>
        <dbReference type="EMBL" id="KAF5936980.1"/>
    </source>
</evidence>
<accession>A0A7J7G887</accession>
<keyword evidence="2" id="KW-1185">Reference proteome</keyword>
<dbReference type="EMBL" id="JACBKZ010000012">
    <property type="protein sequence ID" value="KAF5936980.1"/>
    <property type="molecule type" value="Genomic_DNA"/>
</dbReference>
<evidence type="ECO:0000313" key="2">
    <source>
        <dbReference type="Proteomes" id="UP000593564"/>
    </source>
</evidence>
<dbReference type="AlphaFoldDB" id="A0A7J7G887"/>
<reference evidence="1 2" key="2">
    <citation type="submission" date="2020-07" db="EMBL/GenBank/DDBJ databases">
        <title>Genome assembly of wild tea tree DASZ reveals pedigree and selection history of tea varieties.</title>
        <authorList>
            <person name="Zhang W."/>
        </authorList>
    </citation>
    <scope>NUCLEOTIDE SEQUENCE [LARGE SCALE GENOMIC DNA]</scope>
    <source>
        <strain evidence="2">cv. G240</strain>
        <tissue evidence="1">Leaf</tissue>
    </source>
</reference>
<dbReference type="Proteomes" id="UP000593564">
    <property type="component" value="Unassembled WGS sequence"/>
</dbReference>